<protein>
    <submittedName>
        <fullName evidence="1">Uncharacterized protein</fullName>
    </submittedName>
</protein>
<dbReference type="Proteomes" id="UP001586593">
    <property type="component" value="Unassembled WGS sequence"/>
</dbReference>
<reference evidence="1 2" key="1">
    <citation type="journal article" date="2024" name="Commun. Biol.">
        <title>Comparative genomic analysis of thermophilic fungi reveals convergent evolutionary adaptations and gene losses.</title>
        <authorList>
            <person name="Steindorff A.S."/>
            <person name="Aguilar-Pontes M.V."/>
            <person name="Robinson A.J."/>
            <person name="Andreopoulos B."/>
            <person name="LaButti K."/>
            <person name="Kuo A."/>
            <person name="Mondo S."/>
            <person name="Riley R."/>
            <person name="Otillar R."/>
            <person name="Haridas S."/>
            <person name="Lipzen A."/>
            <person name="Grimwood J."/>
            <person name="Schmutz J."/>
            <person name="Clum A."/>
            <person name="Reid I.D."/>
            <person name="Moisan M.C."/>
            <person name="Butler G."/>
            <person name="Nguyen T.T.M."/>
            <person name="Dewar K."/>
            <person name="Conant G."/>
            <person name="Drula E."/>
            <person name="Henrissat B."/>
            <person name="Hansel C."/>
            <person name="Singer S."/>
            <person name="Hutchinson M.I."/>
            <person name="de Vries R.P."/>
            <person name="Natvig D.O."/>
            <person name="Powell A.J."/>
            <person name="Tsang A."/>
            <person name="Grigoriev I.V."/>
        </authorList>
    </citation>
    <scope>NUCLEOTIDE SEQUENCE [LARGE SCALE GENOMIC DNA]</scope>
    <source>
        <strain evidence="1 2">ATCC 24622</strain>
    </source>
</reference>
<comment type="caution">
    <text evidence="1">The sequence shown here is derived from an EMBL/GenBank/DDBJ whole genome shotgun (WGS) entry which is preliminary data.</text>
</comment>
<organism evidence="1 2">
    <name type="scientific">Phialemonium thermophilum</name>
    <dbReference type="NCBI Taxonomy" id="223376"/>
    <lineage>
        <taxon>Eukaryota</taxon>
        <taxon>Fungi</taxon>
        <taxon>Dikarya</taxon>
        <taxon>Ascomycota</taxon>
        <taxon>Pezizomycotina</taxon>
        <taxon>Sordariomycetes</taxon>
        <taxon>Sordariomycetidae</taxon>
        <taxon>Cephalothecales</taxon>
        <taxon>Cephalothecaceae</taxon>
        <taxon>Phialemonium</taxon>
    </lineage>
</organism>
<accession>A0ABR3V579</accession>
<evidence type="ECO:0000313" key="2">
    <source>
        <dbReference type="Proteomes" id="UP001586593"/>
    </source>
</evidence>
<dbReference type="EMBL" id="JAZHXJ010002744">
    <property type="protein sequence ID" value="KAL1836918.1"/>
    <property type="molecule type" value="Genomic_DNA"/>
</dbReference>
<gene>
    <name evidence="1" type="ORF">VTK73DRAFT_4882</name>
</gene>
<keyword evidence="2" id="KW-1185">Reference proteome</keyword>
<sequence>MTTSSPGCGLLISGKTWIPQIAVAYHGSEASLPCLSNPGPRYPATKSAEGYWFHPAFWEVTRQEN</sequence>
<name>A0ABR3V579_9PEZI</name>
<evidence type="ECO:0000313" key="1">
    <source>
        <dbReference type="EMBL" id="KAL1836918.1"/>
    </source>
</evidence>
<proteinExistence type="predicted"/>